<proteinExistence type="predicted"/>
<evidence type="ECO:0000313" key="2">
    <source>
        <dbReference type="Proteomes" id="UP001164250"/>
    </source>
</evidence>
<sequence length="85" mass="10085">MECLFIFIYLFFVIVLFRLALTIYWLSFSLCNLSFFANNLCVQFVLQQFDNPLSKKLNEVINEIRSQRCSYLRLKLCKKGDQSGQ</sequence>
<dbReference type="Proteomes" id="UP001164250">
    <property type="component" value="Chromosome 13"/>
</dbReference>
<evidence type="ECO:0000313" key="1">
    <source>
        <dbReference type="EMBL" id="KAJ0079370.1"/>
    </source>
</evidence>
<name>A0ACC0ZVZ3_9ROSI</name>
<dbReference type="EMBL" id="CM047909">
    <property type="protein sequence ID" value="KAJ0079370.1"/>
    <property type="molecule type" value="Genomic_DNA"/>
</dbReference>
<keyword evidence="2" id="KW-1185">Reference proteome</keyword>
<organism evidence="1 2">
    <name type="scientific">Pistacia atlantica</name>
    <dbReference type="NCBI Taxonomy" id="434234"/>
    <lineage>
        <taxon>Eukaryota</taxon>
        <taxon>Viridiplantae</taxon>
        <taxon>Streptophyta</taxon>
        <taxon>Embryophyta</taxon>
        <taxon>Tracheophyta</taxon>
        <taxon>Spermatophyta</taxon>
        <taxon>Magnoliopsida</taxon>
        <taxon>eudicotyledons</taxon>
        <taxon>Gunneridae</taxon>
        <taxon>Pentapetalae</taxon>
        <taxon>rosids</taxon>
        <taxon>malvids</taxon>
        <taxon>Sapindales</taxon>
        <taxon>Anacardiaceae</taxon>
        <taxon>Pistacia</taxon>
    </lineage>
</organism>
<protein>
    <submittedName>
        <fullName evidence="1">Uncharacterized protein</fullName>
    </submittedName>
</protein>
<accession>A0ACC0ZVZ3</accession>
<gene>
    <name evidence="1" type="ORF">Patl1_23362</name>
</gene>
<comment type="caution">
    <text evidence="1">The sequence shown here is derived from an EMBL/GenBank/DDBJ whole genome shotgun (WGS) entry which is preliminary data.</text>
</comment>
<reference evidence="2" key="1">
    <citation type="journal article" date="2023" name="G3 (Bethesda)">
        <title>Genome assembly and association tests identify interacting loci associated with vigor, precocity, and sex in interspecific pistachio rootstocks.</title>
        <authorList>
            <person name="Palmer W."/>
            <person name="Jacygrad E."/>
            <person name="Sagayaradj S."/>
            <person name="Cavanaugh K."/>
            <person name="Han R."/>
            <person name="Bertier L."/>
            <person name="Beede B."/>
            <person name="Kafkas S."/>
            <person name="Golino D."/>
            <person name="Preece J."/>
            <person name="Michelmore R."/>
        </authorList>
    </citation>
    <scope>NUCLEOTIDE SEQUENCE [LARGE SCALE GENOMIC DNA]</scope>
</reference>